<protein>
    <submittedName>
        <fullName evidence="1">Uncharacterized protein</fullName>
    </submittedName>
</protein>
<gene>
    <name evidence="1" type="ORF">FBR43_05515</name>
</gene>
<comment type="caution">
    <text evidence="1">The sequence shown here is derived from an EMBL/GenBank/DDBJ whole genome shotgun (WGS) entry which is preliminary data.</text>
</comment>
<organism evidence="1 2">
    <name type="scientific">Sphingomonas baiyangensis</name>
    <dbReference type="NCBI Taxonomy" id="2572576"/>
    <lineage>
        <taxon>Bacteria</taxon>
        <taxon>Pseudomonadati</taxon>
        <taxon>Pseudomonadota</taxon>
        <taxon>Alphaproteobacteria</taxon>
        <taxon>Sphingomonadales</taxon>
        <taxon>Sphingomonadaceae</taxon>
        <taxon>Sphingomonas</taxon>
    </lineage>
</organism>
<dbReference type="EMBL" id="SWKR01000002">
    <property type="protein sequence ID" value="TKD50275.1"/>
    <property type="molecule type" value="Genomic_DNA"/>
</dbReference>
<evidence type="ECO:0000313" key="2">
    <source>
        <dbReference type="Proteomes" id="UP000309138"/>
    </source>
</evidence>
<sequence length="196" mass="23257">MASAMYLRLLERAIERLRDPYRLSEREQAGIDAYLTPEEQVEIERRRVEIYQANEFMALPVDVWREYRFPPALEHAFSLFHLEHPGPVSRRESAEKRIAAKRARGAKNPTAYAEDAWKVNFHTEYSGRLVDSIRRAYEKLTADEALFWEHRGAWAPNNLPRHVESWENVFWPRHPNARRQAYIEVLTEKLDRAREA</sequence>
<evidence type="ECO:0000313" key="1">
    <source>
        <dbReference type="EMBL" id="TKD50275.1"/>
    </source>
</evidence>
<reference evidence="1 2" key="1">
    <citation type="submission" date="2019-04" db="EMBL/GenBank/DDBJ databases">
        <authorList>
            <person name="Yang Y."/>
            <person name="Wei D."/>
        </authorList>
    </citation>
    <scope>NUCLEOTIDE SEQUENCE [LARGE SCALE GENOMIC DNA]</scope>
    <source>
        <strain evidence="1 2">L-1-4w-11</strain>
    </source>
</reference>
<dbReference type="Proteomes" id="UP000309138">
    <property type="component" value="Unassembled WGS sequence"/>
</dbReference>
<dbReference type="AlphaFoldDB" id="A0A4U1L2M1"/>
<dbReference type="RefSeq" id="WP_136942218.1">
    <property type="nucleotide sequence ID" value="NZ_SWKR01000002.1"/>
</dbReference>
<accession>A0A4U1L2M1</accession>
<keyword evidence="2" id="KW-1185">Reference proteome</keyword>
<proteinExistence type="predicted"/>
<name>A0A4U1L2M1_9SPHN</name>